<organism evidence="6 7">
    <name type="scientific">Aquabacterium olei</name>
    <dbReference type="NCBI Taxonomy" id="1296669"/>
    <lineage>
        <taxon>Bacteria</taxon>
        <taxon>Pseudomonadati</taxon>
        <taxon>Pseudomonadota</taxon>
        <taxon>Betaproteobacteria</taxon>
        <taxon>Burkholderiales</taxon>
        <taxon>Aquabacterium</taxon>
    </lineage>
</organism>
<dbReference type="Proteomes" id="UP000244892">
    <property type="component" value="Chromosome"/>
</dbReference>
<keyword evidence="3 4" id="KW-0620">Polyamine biosynthesis</keyword>
<name>A0A2U8FRF7_9BURK</name>
<reference evidence="6 7" key="1">
    <citation type="submission" date="2018-05" db="EMBL/GenBank/DDBJ databases">
        <title>complete genome sequence of Aquabacterium olei NBRC 110486.</title>
        <authorList>
            <person name="Tang B."/>
            <person name="Chang J."/>
            <person name="Zhang L."/>
            <person name="Yang H."/>
        </authorList>
    </citation>
    <scope>NUCLEOTIDE SEQUENCE [LARGE SCALE GENOMIC DNA]</scope>
    <source>
        <strain evidence="6 7">NBRC 110486</strain>
    </source>
</reference>
<dbReference type="GO" id="GO:0006596">
    <property type="term" value="P:polyamine biosynthetic process"/>
    <property type="evidence" value="ECO:0007669"/>
    <property type="project" value="UniProtKB-UniRule"/>
</dbReference>
<evidence type="ECO:0000256" key="3">
    <source>
        <dbReference type="ARBA" id="ARBA00023115"/>
    </source>
</evidence>
<accession>A0A2U8FRF7</accession>
<dbReference type="InterPro" id="IPR029063">
    <property type="entry name" value="SAM-dependent_MTases_sf"/>
</dbReference>
<dbReference type="EMBL" id="CP029210">
    <property type="protein sequence ID" value="AWI52994.1"/>
    <property type="molecule type" value="Genomic_DNA"/>
</dbReference>
<dbReference type="AlphaFoldDB" id="A0A2U8FRF7"/>
<dbReference type="PANTHER" id="PTHR43317">
    <property type="entry name" value="THERMOSPERMINE SYNTHASE ACAULIS5"/>
    <property type="match status" value="1"/>
</dbReference>
<evidence type="ECO:0000259" key="5">
    <source>
        <dbReference type="PROSITE" id="PS51006"/>
    </source>
</evidence>
<evidence type="ECO:0000313" key="6">
    <source>
        <dbReference type="EMBL" id="AWI52994.1"/>
    </source>
</evidence>
<evidence type="ECO:0000256" key="4">
    <source>
        <dbReference type="PROSITE-ProRule" id="PRU00354"/>
    </source>
</evidence>
<comment type="similarity">
    <text evidence="1">Belongs to the spermidine/spermine synthase family.</text>
</comment>
<dbReference type="OrthoDB" id="117774at2"/>
<evidence type="ECO:0000256" key="2">
    <source>
        <dbReference type="ARBA" id="ARBA00022679"/>
    </source>
</evidence>
<dbReference type="GO" id="GO:0016740">
    <property type="term" value="F:transferase activity"/>
    <property type="evidence" value="ECO:0007669"/>
    <property type="project" value="UniProtKB-UniRule"/>
</dbReference>
<keyword evidence="7" id="KW-1185">Reference proteome</keyword>
<feature type="active site" description="Proton acceptor" evidence="4">
    <location>
        <position position="108"/>
    </location>
</feature>
<protein>
    <submittedName>
        <fullName evidence="6">Spermidine synthase</fullName>
    </submittedName>
</protein>
<dbReference type="Pfam" id="PF01564">
    <property type="entry name" value="Spermine_synth"/>
    <property type="match status" value="1"/>
</dbReference>
<keyword evidence="2 4" id="KW-0808">Transferase</keyword>
<gene>
    <name evidence="6" type="ORF">DEH84_05790</name>
</gene>
<feature type="domain" description="PABS" evidence="5">
    <location>
        <begin position="57"/>
        <end position="189"/>
    </location>
</feature>
<dbReference type="InterPro" id="IPR030374">
    <property type="entry name" value="PABS"/>
</dbReference>
<proteinExistence type="inferred from homology"/>
<evidence type="ECO:0000313" key="7">
    <source>
        <dbReference type="Proteomes" id="UP000244892"/>
    </source>
</evidence>
<dbReference type="PROSITE" id="PS51006">
    <property type="entry name" value="PABS_2"/>
    <property type="match status" value="1"/>
</dbReference>
<dbReference type="PANTHER" id="PTHR43317:SF1">
    <property type="entry name" value="THERMOSPERMINE SYNTHASE ACAULIS5"/>
    <property type="match status" value="1"/>
</dbReference>
<dbReference type="KEGG" id="aon:DEH84_05790"/>
<dbReference type="Gene3D" id="3.40.50.150">
    <property type="entry name" value="Vaccinia Virus protein VP39"/>
    <property type="match status" value="1"/>
</dbReference>
<sequence>MRIRQPLKLELEYIQRMMAWTLLREPDTVPEARTLQLGLGAAALTKFCHSVLRAPTTAVELNPQVIAACRAWFHLPDDDERLTVIQGDAARFVADDAHVAAFDAICVDLYDHEAASPVLDDEAFYRACWQALDDGGVMSVNLFGRDVSFDRSAARIAAAFGAERVAMLKPTSDGNTIVLAWKGFDLPPREVLAERAESLQTRWNLPARKWVKLLSRCTPSPSA</sequence>
<dbReference type="SUPFAM" id="SSF53335">
    <property type="entry name" value="S-adenosyl-L-methionine-dependent methyltransferases"/>
    <property type="match status" value="1"/>
</dbReference>
<evidence type="ECO:0000256" key="1">
    <source>
        <dbReference type="ARBA" id="ARBA00007867"/>
    </source>
</evidence>